<dbReference type="AlphaFoldDB" id="A0A1T4QFY4"/>
<evidence type="ECO:0000313" key="1">
    <source>
        <dbReference type="EMBL" id="SKA02700.1"/>
    </source>
</evidence>
<evidence type="ECO:0008006" key="3">
    <source>
        <dbReference type="Google" id="ProtNLM"/>
    </source>
</evidence>
<dbReference type="PANTHER" id="PTHR37816">
    <property type="entry name" value="YALI0E33011P"/>
    <property type="match status" value="1"/>
</dbReference>
<dbReference type="EMBL" id="FUWJ01000003">
    <property type="protein sequence ID" value="SKA02700.1"/>
    <property type="molecule type" value="Genomic_DNA"/>
</dbReference>
<dbReference type="SUPFAM" id="SSF52540">
    <property type="entry name" value="P-loop containing nucleoside triphosphate hydrolases"/>
    <property type="match status" value="1"/>
</dbReference>
<dbReference type="InterPro" id="IPR052922">
    <property type="entry name" value="Cytidylate_Kinase-2"/>
</dbReference>
<dbReference type="PANTHER" id="PTHR37816:SF1">
    <property type="entry name" value="TOXIN"/>
    <property type="match status" value="1"/>
</dbReference>
<dbReference type="RefSeq" id="WP_085934903.1">
    <property type="nucleotide sequence ID" value="NZ_FUWJ01000003.1"/>
</dbReference>
<reference evidence="2" key="1">
    <citation type="submission" date="2017-02" db="EMBL/GenBank/DDBJ databases">
        <authorList>
            <person name="Varghese N."/>
            <person name="Submissions S."/>
        </authorList>
    </citation>
    <scope>NUCLEOTIDE SEQUENCE [LARGE SCALE GENOMIC DNA]</scope>
    <source>
        <strain evidence="2">ATCC 27094</strain>
    </source>
</reference>
<dbReference type="Proteomes" id="UP000190092">
    <property type="component" value="Unassembled WGS sequence"/>
</dbReference>
<protein>
    <recommendedName>
        <fullName evidence="3">Adenylate kinase</fullName>
    </recommendedName>
</protein>
<proteinExistence type="predicted"/>
<evidence type="ECO:0000313" key="2">
    <source>
        <dbReference type="Proteomes" id="UP000190092"/>
    </source>
</evidence>
<sequence>MRRVVVFGTTGSGKSRLAQRLAERTGLRVVELDALYWGRDWQPAPVDLFRYRVENEVRQGDWIVVGNYGQVRDLTWHPADTLVWLDLPLPLVMSRLVRRTLKRALTKEELWGTGNRESLANAFFSRQSILLWALRTHHKYRERFGAECAALGQEKRVVRLRSAAEVERFVSAGPLGVGQASLPY</sequence>
<organism evidence="1 2">
    <name type="scientific">Enhydrobacter aerosaccus</name>
    <dbReference type="NCBI Taxonomy" id="225324"/>
    <lineage>
        <taxon>Bacteria</taxon>
        <taxon>Pseudomonadati</taxon>
        <taxon>Pseudomonadota</taxon>
        <taxon>Alphaproteobacteria</taxon>
        <taxon>Hyphomicrobiales</taxon>
        <taxon>Enhydrobacter</taxon>
    </lineage>
</organism>
<accession>A0A1T4QFY4</accession>
<keyword evidence="2" id="KW-1185">Reference proteome</keyword>
<dbReference type="InterPro" id="IPR027417">
    <property type="entry name" value="P-loop_NTPase"/>
</dbReference>
<dbReference type="Gene3D" id="3.40.50.300">
    <property type="entry name" value="P-loop containing nucleotide triphosphate hydrolases"/>
    <property type="match status" value="1"/>
</dbReference>
<gene>
    <name evidence="1" type="ORF">SAMN02745126_03205</name>
</gene>
<dbReference type="STRING" id="225324.SAMN02745126_03205"/>
<name>A0A1T4QFY4_9HYPH</name>
<dbReference type="OrthoDB" id="7210594at2"/>